<dbReference type="Proteomes" id="UP000027222">
    <property type="component" value="Unassembled WGS sequence"/>
</dbReference>
<keyword evidence="3" id="KW-1185">Reference proteome</keyword>
<proteinExistence type="predicted"/>
<dbReference type="STRING" id="685588.A0A067SXS0"/>
<accession>A0A067SXS0</accession>
<feature type="region of interest" description="Disordered" evidence="1">
    <location>
        <begin position="109"/>
        <end position="149"/>
    </location>
</feature>
<dbReference type="EMBL" id="KL142389">
    <property type="protein sequence ID" value="KDR72454.1"/>
    <property type="molecule type" value="Genomic_DNA"/>
</dbReference>
<dbReference type="OrthoDB" id="3266461at2759"/>
<organism evidence="2 3">
    <name type="scientific">Galerina marginata (strain CBS 339.88)</name>
    <dbReference type="NCBI Taxonomy" id="685588"/>
    <lineage>
        <taxon>Eukaryota</taxon>
        <taxon>Fungi</taxon>
        <taxon>Dikarya</taxon>
        <taxon>Basidiomycota</taxon>
        <taxon>Agaricomycotina</taxon>
        <taxon>Agaricomycetes</taxon>
        <taxon>Agaricomycetidae</taxon>
        <taxon>Agaricales</taxon>
        <taxon>Agaricineae</taxon>
        <taxon>Strophariaceae</taxon>
        <taxon>Galerina</taxon>
    </lineage>
</organism>
<feature type="region of interest" description="Disordered" evidence="1">
    <location>
        <begin position="456"/>
        <end position="475"/>
    </location>
</feature>
<evidence type="ECO:0000313" key="3">
    <source>
        <dbReference type="Proteomes" id="UP000027222"/>
    </source>
</evidence>
<dbReference type="HOGENOM" id="CLU_507187_0_0_1"/>
<dbReference type="AlphaFoldDB" id="A0A067SXS0"/>
<gene>
    <name evidence="2" type="ORF">GALMADRAFT_143286</name>
</gene>
<name>A0A067SXS0_GALM3</name>
<reference evidence="3" key="1">
    <citation type="journal article" date="2014" name="Proc. Natl. Acad. Sci. U.S.A.">
        <title>Extensive sampling of basidiomycete genomes demonstrates inadequacy of the white-rot/brown-rot paradigm for wood decay fungi.</title>
        <authorList>
            <person name="Riley R."/>
            <person name="Salamov A.A."/>
            <person name="Brown D.W."/>
            <person name="Nagy L.G."/>
            <person name="Floudas D."/>
            <person name="Held B.W."/>
            <person name="Levasseur A."/>
            <person name="Lombard V."/>
            <person name="Morin E."/>
            <person name="Otillar R."/>
            <person name="Lindquist E.A."/>
            <person name="Sun H."/>
            <person name="LaButti K.M."/>
            <person name="Schmutz J."/>
            <person name="Jabbour D."/>
            <person name="Luo H."/>
            <person name="Baker S.E."/>
            <person name="Pisabarro A.G."/>
            <person name="Walton J.D."/>
            <person name="Blanchette R.A."/>
            <person name="Henrissat B."/>
            <person name="Martin F."/>
            <person name="Cullen D."/>
            <person name="Hibbett D.S."/>
            <person name="Grigoriev I.V."/>
        </authorList>
    </citation>
    <scope>NUCLEOTIDE SEQUENCE [LARGE SCALE GENOMIC DNA]</scope>
    <source>
        <strain evidence="3">CBS 339.88</strain>
    </source>
</reference>
<feature type="compositionally biased region" description="Basic residues" evidence="1">
    <location>
        <begin position="128"/>
        <end position="143"/>
    </location>
</feature>
<evidence type="ECO:0000256" key="1">
    <source>
        <dbReference type="SAM" id="MobiDB-lite"/>
    </source>
</evidence>
<sequence>MEFADEATPLEIKATNPDLLQCDCRLTGLLDEYLEGARKNNVVLEDYHKDIDAFHPKHLPGLLNEENSRAAADTSSVKALSVRKIPAFKLPPGSGEAWKGNVEPIKKDKLYKAKKATPPKPSAANSSKRGKRAKSSADKRKRTGVAIREAGGDEKAASLSRLARKWEEKTKFCKTTAYSIALNGACSSTGWSGRNPSIPNRRQIKKAYGGEAIKNTVKYFFPVPCDLLRPTILLDSENYCFFYRSAQAPWLLNRSEELFFAIEKLLGPTLQSPGIKAQFKKSERGPHFPCIIGENRPYCQHPEPTRWHKQNLKAVTEFIQTPVIQAITKWICGIVQMAFPGVAARFLLSAAWHKENYGIEPSFGLFWNLCINAMFQGQRRIHCLPHADFKNVVGVCVLVIYELPGFKFNHSQRTWLVLWEAGVVIQLPPWVMVAYPSSLLYHFNIDICDFKFVTTEGNERPTPENSTPLSEGDDQGRGSLVYFNQATMYQSSETNHPTLMEAMENGHSGTTDYKGTTQNSFEKYGTMTDIRPPLPHS</sequence>
<evidence type="ECO:0000313" key="2">
    <source>
        <dbReference type="EMBL" id="KDR72454.1"/>
    </source>
</evidence>
<protein>
    <submittedName>
        <fullName evidence="2">Uncharacterized protein</fullName>
    </submittedName>
</protein>